<proteinExistence type="predicted"/>
<reference evidence="10 11" key="1">
    <citation type="submission" date="2018-08" db="EMBL/GenBank/DDBJ databases">
        <title>A genome reference for cultivated species of the human gut microbiota.</title>
        <authorList>
            <person name="Zou Y."/>
            <person name="Xue W."/>
            <person name="Luo G."/>
        </authorList>
    </citation>
    <scope>NUCLEOTIDE SEQUENCE [LARGE SCALE GENOMIC DNA]</scope>
    <source>
        <strain evidence="9 10">AF45-14BH</strain>
        <strain evidence="8 11">AM48-23BH</strain>
    </source>
</reference>
<dbReference type="PANTHER" id="PTHR33545:SF5">
    <property type="entry name" value="UPF0750 MEMBRANE PROTEIN YITT"/>
    <property type="match status" value="1"/>
</dbReference>
<dbReference type="Proteomes" id="UP000286561">
    <property type="component" value="Unassembled WGS sequence"/>
</dbReference>
<dbReference type="InterPro" id="IPR051461">
    <property type="entry name" value="UPF0750_membrane"/>
</dbReference>
<evidence type="ECO:0000313" key="9">
    <source>
        <dbReference type="EMBL" id="RHK37339.1"/>
    </source>
</evidence>
<feature type="domain" description="DUF2179" evidence="7">
    <location>
        <begin position="299"/>
        <end position="349"/>
    </location>
</feature>
<evidence type="ECO:0000256" key="2">
    <source>
        <dbReference type="ARBA" id="ARBA00022475"/>
    </source>
</evidence>
<keyword evidence="2" id="KW-1003">Cell membrane</keyword>
<feature type="transmembrane region" description="Helical" evidence="6">
    <location>
        <begin position="163"/>
        <end position="181"/>
    </location>
</feature>
<name>A0A413PQ49_9FIRM</name>
<keyword evidence="3 6" id="KW-0812">Transmembrane</keyword>
<keyword evidence="5 6" id="KW-0472">Membrane</keyword>
<dbReference type="InterPro" id="IPR019264">
    <property type="entry name" value="DUF2179"/>
</dbReference>
<dbReference type="AlphaFoldDB" id="A0A413PQ49"/>
<accession>A0A413PQ49</accession>
<dbReference type="EMBL" id="QSEP01000134">
    <property type="protein sequence ID" value="RGZ78249.1"/>
    <property type="molecule type" value="Genomic_DNA"/>
</dbReference>
<dbReference type="Proteomes" id="UP000283497">
    <property type="component" value="Unassembled WGS sequence"/>
</dbReference>
<protein>
    <submittedName>
        <fullName evidence="8">YitT family protein</fullName>
    </submittedName>
</protein>
<dbReference type="Pfam" id="PF02588">
    <property type="entry name" value="YitT_membrane"/>
    <property type="match status" value="1"/>
</dbReference>
<evidence type="ECO:0000313" key="11">
    <source>
        <dbReference type="Proteomes" id="UP000286561"/>
    </source>
</evidence>
<evidence type="ECO:0000256" key="1">
    <source>
        <dbReference type="ARBA" id="ARBA00004651"/>
    </source>
</evidence>
<evidence type="ECO:0000259" key="7">
    <source>
        <dbReference type="Pfam" id="PF10035"/>
    </source>
</evidence>
<evidence type="ECO:0000256" key="6">
    <source>
        <dbReference type="SAM" id="Phobius"/>
    </source>
</evidence>
<feature type="transmembrane region" description="Helical" evidence="6">
    <location>
        <begin position="86"/>
        <end position="107"/>
    </location>
</feature>
<sequence length="360" mass="41085">MHFLTEYFSENRYQTQRLCIIMGFGKRENTFDWRIYMKKVPIKELREDLKEELKEELVSDSEILDKQTMGEEMYHKLEIRRDVKDSIVVIIASILYAINVNVFVNAGNLLPGGATGISLLLQHICRTFLHISVPYSLFSILLNAVPATICYRVVGKKYTLRSVLCIFVMSIAVDMIPSHFITDDLLLIAIFGGIINGVLIALILNSHATSGGTDFISMIISKKKGISVWNYIFMGNVAVLLIAGCIYGMNVALYSIIFQYASTQMINMMYKRYDKDTLFIITKKPDEVYNIILKKTNHDATLFKGVGCYKNEEKAMLYSVVNSDATRVVIMDIKKEDPDAFINYFGSKGIRGKFYYQEEE</sequence>
<gene>
    <name evidence="9" type="ORF">DW068_11495</name>
    <name evidence="8" type="ORF">DW972_13665</name>
</gene>
<dbReference type="EMBL" id="QRNJ01000046">
    <property type="protein sequence ID" value="RHK37339.1"/>
    <property type="molecule type" value="Genomic_DNA"/>
</dbReference>
<evidence type="ECO:0000256" key="3">
    <source>
        <dbReference type="ARBA" id="ARBA00022692"/>
    </source>
</evidence>
<organism evidence="8 11">
    <name type="scientific">Anaerobutyricum hallii</name>
    <dbReference type="NCBI Taxonomy" id="39488"/>
    <lineage>
        <taxon>Bacteria</taxon>
        <taxon>Bacillati</taxon>
        <taxon>Bacillota</taxon>
        <taxon>Clostridia</taxon>
        <taxon>Lachnospirales</taxon>
        <taxon>Lachnospiraceae</taxon>
        <taxon>Anaerobutyricum</taxon>
    </lineage>
</organism>
<evidence type="ECO:0000256" key="5">
    <source>
        <dbReference type="ARBA" id="ARBA00023136"/>
    </source>
</evidence>
<comment type="subcellular location">
    <subcellularLocation>
        <location evidence="1">Cell membrane</location>
        <topology evidence="1">Multi-pass membrane protein</topology>
    </subcellularLocation>
</comment>
<feature type="transmembrane region" description="Helical" evidence="6">
    <location>
        <begin position="187"/>
        <end position="207"/>
    </location>
</feature>
<evidence type="ECO:0000256" key="4">
    <source>
        <dbReference type="ARBA" id="ARBA00022989"/>
    </source>
</evidence>
<dbReference type="Gene3D" id="3.30.70.120">
    <property type="match status" value="1"/>
</dbReference>
<dbReference type="Pfam" id="PF10035">
    <property type="entry name" value="DUF2179"/>
    <property type="match status" value="1"/>
</dbReference>
<feature type="transmembrane region" description="Helical" evidence="6">
    <location>
        <begin position="228"/>
        <end position="249"/>
    </location>
</feature>
<evidence type="ECO:0000313" key="8">
    <source>
        <dbReference type="EMBL" id="RGZ78249.1"/>
    </source>
</evidence>
<dbReference type="InterPro" id="IPR015867">
    <property type="entry name" value="N-reg_PII/ATP_PRibTrfase_C"/>
</dbReference>
<feature type="transmembrane region" description="Helical" evidence="6">
    <location>
        <begin position="127"/>
        <end position="151"/>
    </location>
</feature>
<dbReference type="InterPro" id="IPR003740">
    <property type="entry name" value="YitT"/>
</dbReference>
<dbReference type="GO" id="GO:0005886">
    <property type="term" value="C:plasma membrane"/>
    <property type="evidence" value="ECO:0007669"/>
    <property type="project" value="UniProtKB-SubCell"/>
</dbReference>
<dbReference type="PANTHER" id="PTHR33545">
    <property type="entry name" value="UPF0750 MEMBRANE PROTEIN YITT-RELATED"/>
    <property type="match status" value="1"/>
</dbReference>
<keyword evidence="4 6" id="KW-1133">Transmembrane helix</keyword>
<evidence type="ECO:0000313" key="10">
    <source>
        <dbReference type="Proteomes" id="UP000283497"/>
    </source>
</evidence>
<comment type="caution">
    <text evidence="8">The sequence shown here is derived from an EMBL/GenBank/DDBJ whole genome shotgun (WGS) entry which is preliminary data.</text>
</comment>
<dbReference type="OrthoDB" id="9779786at2"/>